<dbReference type="RefSeq" id="WP_121304808.1">
    <property type="nucleotide sequence ID" value="NZ_RBWW01000004.1"/>
</dbReference>
<gene>
    <name evidence="2" type="ORF">BDK61_4685</name>
</gene>
<keyword evidence="1" id="KW-1133">Transmembrane helix</keyword>
<comment type="caution">
    <text evidence="2">The sequence shown here is derived from an EMBL/GenBank/DDBJ whole genome shotgun (WGS) entry which is preliminary data.</text>
</comment>
<feature type="transmembrane region" description="Helical" evidence="1">
    <location>
        <begin position="61"/>
        <end position="85"/>
    </location>
</feature>
<keyword evidence="1" id="KW-0812">Transmembrane</keyword>
<dbReference type="AlphaFoldDB" id="A0A495QQ91"/>
<organism evidence="2 3">
    <name type="scientific">Haloarcula quadrata</name>
    <dbReference type="NCBI Taxonomy" id="182779"/>
    <lineage>
        <taxon>Archaea</taxon>
        <taxon>Methanobacteriati</taxon>
        <taxon>Methanobacteriota</taxon>
        <taxon>Stenosarchaea group</taxon>
        <taxon>Halobacteria</taxon>
        <taxon>Halobacteriales</taxon>
        <taxon>Haloarculaceae</taxon>
        <taxon>Haloarcula</taxon>
    </lineage>
</organism>
<evidence type="ECO:0000313" key="3">
    <source>
        <dbReference type="Proteomes" id="UP000268233"/>
    </source>
</evidence>
<feature type="transmembrane region" description="Helical" evidence="1">
    <location>
        <begin position="6"/>
        <end position="26"/>
    </location>
</feature>
<name>A0A495QQ91_9EURY</name>
<dbReference type="EMBL" id="RBWW01000004">
    <property type="protein sequence ID" value="RKS75144.1"/>
    <property type="molecule type" value="Genomic_DNA"/>
</dbReference>
<evidence type="ECO:0000313" key="2">
    <source>
        <dbReference type="EMBL" id="RKS75144.1"/>
    </source>
</evidence>
<feature type="transmembrane region" description="Helical" evidence="1">
    <location>
        <begin position="38"/>
        <end position="55"/>
    </location>
</feature>
<evidence type="ECO:0000256" key="1">
    <source>
        <dbReference type="SAM" id="Phobius"/>
    </source>
</evidence>
<dbReference type="Proteomes" id="UP000268233">
    <property type="component" value="Unassembled WGS sequence"/>
</dbReference>
<accession>A0A495QQ91</accession>
<sequence>MNIAATITLLWPALFCLSSLLVFLLVATQRGYGRQRQYLGATAILGLLILAYAYPPTVTPIRWGLTLIGFAAPVALSIVGIRYLIEET</sequence>
<reference evidence="2 3" key="1">
    <citation type="submission" date="2018-10" db="EMBL/GenBank/DDBJ databases">
        <title>Genomic Encyclopedia of Archaeal and Bacterial Type Strains, Phase II (KMG-II): from individual species to whole genera.</title>
        <authorList>
            <person name="Goeker M."/>
        </authorList>
    </citation>
    <scope>NUCLEOTIDE SEQUENCE [LARGE SCALE GENOMIC DNA]</scope>
    <source>
        <strain evidence="2 3">DSM 11927</strain>
    </source>
</reference>
<protein>
    <submittedName>
        <fullName evidence="2">Uncharacterized protein</fullName>
    </submittedName>
</protein>
<proteinExistence type="predicted"/>
<keyword evidence="3" id="KW-1185">Reference proteome</keyword>
<keyword evidence="1" id="KW-0472">Membrane</keyword>